<accession>A0A547PDK8</accession>
<evidence type="ECO:0008006" key="3">
    <source>
        <dbReference type="Google" id="ProtNLM"/>
    </source>
</evidence>
<gene>
    <name evidence="1" type="ORF">FGU71_10350</name>
</gene>
<dbReference type="SUPFAM" id="SSF52096">
    <property type="entry name" value="ClpP/crotonase"/>
    <property type="match status" value="1"/>
</dbReference>
<dbReference type="RefSeq" id="WP_142788495.1">
    <property type="nucleotide sequence ID" value="NZ_VHJK01000001.1"/>
</dbReference>
<dbReference type="EMBL" id="VHJK01000001">
    <property type="protein sequence ID" value="TRD12222.1"/>
    <property type="molecule type" value="Genomic_DNA"/>
</dbReference>
<reference evidence="1 2" key="1">
    <citation type="submission" date="2019-06" db="EMBL/GenBank/DDBJ databases">
        <title>Erythrobacter insulae sp. nov., isolated from a tidal flat.</title>
        <authorList>
            <person name="Yoon J.-H."/>
        </authorList>
    </citation>
    <scope>NUCLEOTIDE SEQUENCE [LARGE SCALE GENOMIC DNA]</scope>
    <source>
        <strain evidence="1 2">JBTF-M21</strain>
    </source>
</reference>
<sequence>MKRFLKWFGAVWLIASVAFGVYFWPRIDQWLRFSPSVQAANFAAPATPQEARQQDLQYLASILDYDRSFSPEQRAEFLSLLSDAKARAAGMNEAQFLMETHALMALADNAHTGSDSVAAFRQFNRSGLEFFPFADGYYAVRAHQSNKSLLGQELVSIDGHDITAVMNGLARYSGGPEAQRTYSALNFLRSPDLLHAAGLADNPDTITVILRDRAGAQTEHELAALPPVAETEFYYRHPYHALRAEPLPDEGEEWVRVVDGKAIKAPLTLRDDGDLVKAVPMGGGMYVRSNYLVEYPEHEVKSQLVAALSGAPDGGFPFVIVDLRWNPGGDLGNAMPFARRLGEALSTDGKAYVLVGPQTFSAAIVAAALIKQNTGDRMVLVGQPMGDRMQFWAERGESFVLPNSGYFISYSTGYHDWENGCSSAETEHCFSAAERNAKPIGKLNLDHPIQPTFAQYASGQDPVLDWVLGQEAR</sequence>
<dbReference type="InterPro" id="IPR029045">
    <property type="entry name" value="ClpP/crotonase-like_dom_sf"/>
</dbReference>
<proteinExistence type="predicted"/>
<keyword evidence="2" id="KW-1185">Reference proteome</keyword>
<dbReference type="AlphaFoldDB" id="A0A547PDK8"/>
<protein>
    <recommendedName>
        <fullName evidence="3">Peptidase S41</fullName>
    </recommendedName>
</protein>
<name>A0A547PDK8_9SPHN</name>
<organism evidence="1 2">
    <name type="scientific">Erythrobacter insulae</name>
    <dbReference type="NCBI Taxonomy" id="2584124"/>
    <lineage>
        <taxon>Bacteria</taxon>
        <taxon>Pseudomonadati</taxon>
        <taxon>Pseudomonadota</taxon>
        <taxon>Alphaproteobacteria</taxon>
        <taxon>Sphingomonadales</taxon>
        <taxon>Erythrobacteraceae</taxon>
        <taxon>Erythrobacter/Porphyrobacter group</taxon>
        <taxon>Erythrobacter</taxon>
    </lineage>
</organism>
<evidence type="ECO:0000313" key="1">
    <source>
        <dbReference type="EMBL" id="TRD12222.1"/>
    </source>
</evidence>
<comment type="caution">
    <text evidence="1">The sequence shown here is derived from an EMBL/GenBank/DDBJ whole genome shotgun (WGS) entry which is preliminary data.</text>
</comment>
<dbReference type="OrthoDB" id="5480566at2"/>
<evidence type="ECO:0000313" key="2">
    <source>
        <dbReference type="Proteomes" id="UP000316343"/>
    </source>
</evidence>
<dbReference type="Proteomes" id="UP000316343">
    <property type="component" value="Unassembled WGS sequence"/>
</dbReference>
<dbReference type="Gene3D" id="3.90.226.10">
    <property type="entry name" value="2-enoyl-CoA Hydratase, Chain A, domain 1"/>
    <property type="match status" value="1"/>
</dbReference>